<comment type="caution">
    <text evidence="3">The sequence shown here is derived from an EMBL/GenBank/DDBJ whole genome shotgun (WGS) entry which is preliminary data.</text>
</comment>
<protein>
    <submittedName>
        <fullName evidence="3">Uncharacterized protein</fullName>
    </submittedName>
</protein>
<gene>
    <name evidence="3" type="ORF">QWY28_20895</name>
</gene>
<keyword evidence="2" id="KW-0812">Transmembrane</keyword>
<organism evidence="3 4">
    <name type="scientific">Nocardioides oceani</name>
    <dbReference type="NCBI Taxonomy" id="3058369"/>
    <lineage>
        <taxon>Bacteria</taxon>
        <taxon>Bacillati</taxon>
        <taxon>Actinomycetota</taxon>
        <taxon>Actinomycetes</taxon>
        <taxon>Propionibacteriales</taxon>
        <taxon>Nocardioidaceae</taxon>
        <taxon>Nocardioides</taxon>
    </lineage>
</organism>
<dbReference type="Proteomes" id="UP001168620">
    <property type="component" value="Unassembled WGS sequence"/>
</dbReference>
<accession>A0ABT8FL80</accession>
<dbReference type="RefSeq" id="WP_300954733.1">
    <property type="nucleotide sequence ID" value="NZ_JAUHJQ010000013.1"/>
</dbReference>
<evidence type="ECO:0000313" key="4">
    <source>
        <dbReference type="Proteomes" id="UP001168620"/>
    </source>
</evidence>
<name>A0ABT8FL80_9ACTN</name>
<keyword evidence="2" id="KW-1133">Transmembrane helix</keyword>
<feature type="compositionally biased region" description="Basic and acidic residues" evidence="1">
    <location>
        <begin position="148"/>
        <end position="166"/>
    </location>
</feature>
<evidence type="ECO:0000313" key="3">
    <source>
        <dbReference type="EMBL" id="MDN4175433.1"/>
    </source>
</evidence>
<evidence type="ECO:0000256" key="2">
    <source>
        <dbReference type="SAM" id="Phobius"/>
    </source>
</evidence>
<keyword evidence="4" id="KW-1185">Reference proteome</keyword>
<dbReference type="EMBL" id="JAUHJQ010000013">
    <property type="protein sequence ID" value="MDN4175433.1"/>
    <property type="molecule type" value="Genomic_DNA"/>
</dbReference>
<proteinExistence type="predicted"/>
<sequence>MVEEWSVPGWAVVAAAAALLALLVLLVVLAVTGARARARAGADLAAARAETTALHERLDALERRLAAPAPATRAEEFVITRAGEPEPAHVEPGDAVPAPLFADLVLRESVVQAASLAAGVRRALSPEVRNRIRFEVRREVRRSRKQRRADLRAARRDWEARQRGALDEGSAA</sequence>
<keyword evidence="2" id="KW-0472">Membrane</keyword>
<feature type="region of interest" description="Disordered" evidence="1">
    <location>
        <begin position="145"/>
        <end position="172"/>
    </location>
</feature>
<evidence type="ECO:0000256" key="1">
    <source>
        <dbReference type="SAM" id="MobiDB-lite"/>
    </source>
</evidence>
<feature type="transmembrane region" description="Helical" evidence="2">
    <location>
        <begin position="12"/>
        <end position="31"/>
    </location>
</feature>
<reference evidence="3" key="1">
    <citation type="submission" date="2023-06" db="EMBL/GenBank/DDBJ databases">
        <title>Draft genome sequence of Nocardioides sp. SOB77.</title>
        <authorList>
            <person name="Zhang G."/>
        </authorList>
    </citation>
    <scope>NUCLEOTIDE SEQUENCE</scope>
    <source>
        <strain evidence="3">SOB77</strain>
    </source>
</reference>